<keyword evidence="6" id="KW-1185">Reference proteome</keyword>
<dbReference type="SUPFAM" id="SSF54236">
    <property type="entry name" value="Ubiquitin-like"/>
    <property type="match status" value="1"/>
</dbReference>
<accession>A0A6J1FRC0</accession>
<feature type="region of interest" description="Disordered" evidence="3">
    <location>
        <begin position="1"/>
        <end position="20"/>
    </location>
</feature>
<sequence length="274" mass="30988">MVSTQNNSSIDGNQRQGVPELEVRPGGMFVQIRDLNPNPNPSPPTIKLKVKFGSSYHHLHISSHASFGELKKMLAEPTGLHPEEQKLIYKNKVRDSKSYLDVAGVRNGSKLVLVEDALSKERRCLEMLKDANFQNSSKLLKQLRLEVKKLSQQVESLHMKGCKEGRVSETEVENLTEMLMRKLIALDEIQVVGDPRLQRREQVREVQRQIESLDMMKLQLCSNGGGDSHNAHAFTSTNAKGNQRLHPKQHCTSIVKEALRNSESVVTTKWETFD</sequence>
<keyword evidence="2" id="KW-0175">Coiled coil</keyword>
<proteinExistence type="predicted"/>
<organism evidence="6 7">
    <name type="scientific">Cucurbita moschata</name>
    <name type="common">Winter crookneck squash</name>
    <name type="synonym">Cucurbita pepo var. moschata</name>
    <dbReference type="NCBI Taxonomy" id="3662"/>
    <lineage>
        <taxon>Eukaryota</taxon>
        <taxon>Viridiplantae</taxon>
        <taxon>Streptophyta</taxon>
        <taxon>Embryophyta</taxon>
        <taxon>Tracheophyta</taxon>
        <taxon>Spermatophyta</taxon>
        <taxon>Magnoliopsida</taxon>
        <taxon>eudicotyledons</taxon>
        <taxon>Gunneridae</taxon>
        <taxon>Pentapetalae</taxon>
        <taxon>rosids</taxon>
        <taxon>fabids</taxon>
        <taxon>Cucurbitales</taxon>
        <taxon>Cucurbitaceae</taxon>
        <taxon>Cucurbiteae</taxon>
        <taxon>Cucurbita</taxon>
    </lineage>
</organism>
<dbReference type="Pfam" id="PF00240">
    <property type="entry name" value="ubiquitin"/>
    <property type="match status" value="1"/>
</dbReference>
<dbReference type="GeneID" id="111447485"/>
<dbReference type="GO" id="GO:0000774">
    <property type="term" value="F:adenyl-nucleotide exchange factor activity"/>
    <property type="evidence" value="ECO:0007669"/>
    <property type="project" value="TreeGrafter"/>
</dbReference>
<name>A0A6J1FRC0_CUCMO</name>
<dbReference type="AlphaFoldDB" id="A0A6J1FRC0"/>
<dbReference type="InterPro" id="IPR039773">
    <property type="entry name" value="BAG_chaperone_regulator"/>
</dbReference>
<dbReference type="GO" id="GO:0005737">
    <property type="term" value="C:cytoplasm"/>
    <property type="evidence" value="ECO:0007669"/>
    <property type="project" value="TreeGrafter"/>
</dbReference>
<dbReference type="InterPro" id="IPR036533">
    <property type="entry name" value="BAG_dom_sf"/>
</dbReference>
<feature type="domain" description="Ubiquitin-like" evidence="4">
    <location>
        <begin position="44"/>
        <end position="114"/>
    </location>
</feature>
<dbReference type="KEGG" id="cmos:111447485"/>
<evidence type="ECO:0000256" key="3">
    <source>
        <dbReference type="SAM" id="MobiDB-lite"/>
    </source>
</evidence>
<dbReference type="Gene3D" id="1.20.58.120">
    <property type="entry name" value="BAG domain"/>
    <property type="match status" value="1"/>
</dbReference>
<dbReference type="InterPro" id="IPR003103">
    <property type="entry name" value="BAG_domain"/>
</dbReference>
<evidence type="ECO:0000259" key="4">
    <source>
        <dbReference type="PROSITE" id="PS50053"/>
    </source>
</evidence>
<dbReference type="PROSITE" id="PS51035">
    <property type="entry name" value="BAG"/>
    <property type="match status" value="1"/>
</dbReference>
<dbReference type="Gene3D" id="3.10.20.90">
    <property type="entry name" value="Phosphatidylinositol 3-kinase Catalytic Subunit, Chain A, domain 1"/>
    <property type="match status" value="1"/>
</dbReference>
<dbReference type="Pfam" id="PF02179">
    <property type="entry name" value="BAG"/>
    <property type="match status" value="1"/>
</dbReference>
<dbReference type="GO" id="GO:0051087">
    <property type="term" value="F:protein-folding chaperone binding"/>
    <property type="evidence" value="ECO:0007669"/>
    <property type="project" value="InterPro"/>
</dbReference>
<dbReference type="InterPro" id="IPR000626">
    <property type="entry name" value="Ubiquitin-like_dom"/>
</dbReference>
<protein>
    <submittedName>
        <fullName evidence="7">BAG family molecular chaperone regulator 1-like</fullName>
    </submittedName>
</protein>
<evidence type="ECO:0000259" key="5">
    <source>
        <dbReference type="PROSITE" id="PS51035"/>
    </source>
</evidence>
<evidence type="ECO:0000256" key="1">
    <source>
        <dbReference type="ARBA" id="ARBA00023186"/>
    </source>
</evidence>
<feature type="compositionally biased region" description="Polar residues" evidence="3">
    <location>
        <begin position="1"/>
        <end position="16"/>
    </location>
</feature>
<keyword evidence="1" id="KW-0143">Chaperone</keyword>
<dbReference type="GO" id="GO:0050821">
    <property type="term" value="P:protein stabilization"/>
    <property type="evidence" value="ECO:0007669"/>
    <property type="project" value="TreeGrafter"/>
</dbReference>
<dbReference type="InterPro" id="IPR029071">
    <property type="entry name" value="Ubiquitin-like_domsf"/>
</dbReference>
<feature type="domain" description="BAG" evidence="5">
    <location>
        <begin position="139"/>
        <end position="217"/>
    </location>
</feature>
<dbReference type="Proteomes" id="UP000504609">
    <property type="component" value="Unplaced"/>
</dbReference>
<dbReference type="SUPFAM" id="SSF63491">
    <property type="entry name" value="BAG domain"/>
    <property type="match status" value="1"/>
</dbReference>
<evidence type="ECO:0000256" key="2">
    <source>
        <dbReference type="SAM" id="Coils"/>
    </source>
</evidence>
<dbReference type="PANTHER" id="PTHR12329">
    <property type="entry name" value="BCL2-ASSOCIATED ATHANOGENE"/>
    <property type="match status" value="1"/>
</dbReference>
<gene>
    <name evidence="7" type="primary">LOC111447485</name>
</gene>
<evidence type="ECO:0000313" key="7">
    <source>
        <dbReference type="RefSeq" id="XP_022942449.1"/>
    </source>
</evidence>
<dbReference type="PANTHER" id="PTHR12329:SF36">
    <property type="entry name" value="UBIQUITIN-LIKE DOMAIN-CONTAINING PROTEIN"/>
    <property type="match status" value="1"/>
</dbReference>
<dbReference type="PROSITE" id="PS50053">
    <property type="entry name" value="UBIQUITIN_2"/>
    <property type="match status" value="1"/>
</dbReference>
<dbReference type="RefSeq" id="XP_022942449.1">
    <property type="nucleotide sequence ID" value="XM_023086681.1"/>
</dbReference>
<feature type="coiled-coil region" evidence="2">
    <location>
        <begin position="133"/>
        <end position="160"/>
    </location>
</feature>
<reference evidence="7" key="1">
    <citation type="submission" date="2025-08" db="UniProtKB">
        <authorList>
            <consortium name="RefSeq"/>
        </authorList>
    </citation>
    <scope>IDENTIFICATION</scope>
    <source>
        <tissue evidence="7">Young leaves</tissue>
    </source>
</reference>
<dbReference type="SMART" id="SM00213">
    <property type="entry name" value="UBQ"/>
    <property type="match status" value="1"/>
</dbReference>
<evidence type="ECO:0000313" key="6">
    <source>
        <dbReference type="Proteomes" id="UP000504609"/>
    </source>
</evidence>